<dbReference type="EC" id="5.3.1.24" evidence="3 9"/>
<dbReference type="PANTHER" id="PTHR42894">
    <property type="entry name" value="N-(5'-PHOSPHORIBOSYL)ANTHRANILATE ISOMERASE"/>
    <property type="match status" value="1"/>
</dbReference>
<dbReference type="GO" id="GO:0004640">
    <property type="term" value="F:phosphoribosylanthranilate isomerase activity"/>
    <property type="evidence" value="ECO:0007669"/>
    <property type="project" value="UniProtKB-UniRule"/>
</dbReference>
<dbReference type="InterPro" id="IPR013785">
    <property type="entry name" value="Aldolase_TIM"/>
</dbReference>
<keyword evidence="6 9" id="KW-0822">Tryptophan biosynthesis</keyword>
<evidence type="ECO:0000256" key="7">
    <source>
        <dbReference type="ARBA" id="ARBA00023141"/>
    </source>
</evidence>
<dbReference type="EMBL" id="MEHK01000002">
    <property type="protein sequence ID" value="OEJ22366.1"/>
    <property type="molecule type" value="Genomic_DNA"/>
</dbReference>
<proteinExistence type="inferred from homology"/>
<evidence type="ECO:0000256" key="4">
    <source>
        <dbReference type="ARBA" id="ARBA00022272"/>
    </source>
</evidence>
<dbReference type="SUPFAM" id="SSF51366">
    <property type="entry name" value="Ribulose-phoshate binding barrel"/>
    <property type="match status" value="1"/>
</dbReference>
<evidence type="ECO:0000256" key="3">
    <source>
        <dbReference type="ARBA" id="ARBA00012572"/>
    </source>
</evidence>
<evidence type="ECO:0000256" key="9">
    <source>
        <dbReference type="HAMAP-Rule" id="MF_00135"/>
    </source>
</evidence>
<comment type="pathway">
    <text evidence="2 9">Amino-acid biosynthesis; L-tryptophan biosynthesis; L-tryptophan from chorismate: step 3/5.</text>
</comment>
<comment type="similarity">
    <text evidence="9">Belongs to the TrpF family.</text>
</comment>
<dbReference type="GO" id="GO:0000162">
    <property type="term" value="P:L-tryptophan biosynthetic process"/>
    <property type="evidence" value="ECO:0007669"/>
    <property type="project" value="UniProtKB-UniRule"/>
</dbReference>
<evidence type="ECO:0000256" key="2">
    <source>
        <dbReference type="ARBA" id="ARBA00004664"/>
    </source>
</evidence>
<keyword evidence="7 9" id="KW-0057">Aromatic amino acid biosynthesis</keyword>
<dbReference type="InterPro" id="IPR044643">
    <property type="entry name" value="TrpF_fam"/>
</dbReference>
<dbReference type="RefSeq" id="WP_069924416.1">
    <property type="nucleotide sequence ID" value="NZ_MEHK01000002.1"/>
</dbReference>
<keyword evidence="5 9" id="KW-0028">Amino-acid biosynthesis</keyword>
<dbReference type="OrthoDB" id="3692632at2"/>
<reference evidence="11 12" key="1">
    <citation type="submission" date="2016-08" db="EMBL/GenBank/DDBJ databases">
        <title>The complete genome of Streptomyces subrutilus 10-1-1.</title>
        <authorList>
            <person name="Chen X."/>
        </authorList>
    </citation>
    <scope>NUCLEOTIDE SEQUENCE [LARGE SCALE GENOMIC DNA]</scope>
    <source>
        <strain evidence="11 12">10-1-1</strain>
    </source>
</reference>
<evidence type="ECO:0000256" key="1">
    <source>
        <dbReference type="ARBA" id="ARBA00001164"/>
    </source>
</evidence>
<protein>
    <recommendedName>
        <fullName evidence="4 9">N-(5'-phosphoribosyl)anthranilate isomerase</fullName>
        <shortName evidence="9">PRAI</shortName>
        <ecNumber evidence="3 9">5.3.1.24</ecNumber>
    </recommendedName>
</protein>
<feature type="domain" description="N-(5'phosphoribosyl) anthranilate isomerase (PRAI)" evidence="10">
    <location>
        <begin position="4"/>
        <end position="198"/>
    </location>
</feature>
<name>A0A1E5P037_9ACTN</name>
<dbReference type="HAMAP" id="MF_00135">
    <property type="entry name" value="PRAI"/>
    <property type="match status" value="1"/>
</dbReference>
<comment type="catalytic activity">
    <reaction evidence="1 9">
        <text>N-(5-phospho-beta-D-ribosyl)anthranilate = 1-(2-carboxyphenylamino)-1-deoxy-D-ribulose 5-phosphate</text>
        <dbReference type="Rhea" id="RHEA:21540"/>
        <dbReference type="ChEBI" id="CHEBI:18277"/>
        <dbReference type="ChEBI" id="CHEBI:58613"/>
        <dbReference type="EC" id="5.3.1.24"/>
    </reaction>
</comment>
<evidence type="ECO:0000256" key="6">
    <source>
        <dbReference type="ARBA" id="ARBA00022822"/>
    </source>
</evidence>
<dbReference type="Pfam" id="PF00697">
    <property type="entry name" value="PRAI"/>
    <property type="match status" value="1"/>
</dbReference>
<keyword evidence="12" id="KW-1185">Reference proteome</keyword>
<dbReference type="AlphaFoldDB" id="A0A1E5P037"/>
<evidence type="ECO:0000313" key="12">
    <source>
        <dbReference type="Proteomes" id="UP000095705"/>
    </source>
</evidence>
<evidence type="ECO:0000313" key="11">
    <source>
        <dbReference type="EMBL" id="OEJ22366.1"/>
    </source>
</evidence>
<dbReference type="InterPro" id="IPR011060">
    <property type="entry name" value="RibuloseP-bd_barrel"/>
</dbReference>
<evidence type="ECO:0000256" key="8">
    <source>
        <dbReference type="ARBA" id="ARBA00023235"/>
    </source>
</evidence>
<dbReference type="InterPro" id="IPR001240">
    <property type="entry name" value="PRAI_dom"/>
</dbReference>
<dbReference type="Gene3D" id="3.20.20.70">
    <property type="entry name" value="Aldolase class I"/>
    <property type="match status" value="1"/>
</dbReference>
<dbReference type="UniPathway" id="UPA00035">
    <property type="reaction ID" value="UER00042"/>
</dbReference>
<organism evidence="11 12">
    <name type="scientific">Streptomyces subrutilus</name>
    <dbReference type="NCBI Taxonomy" id="36818"/>
    <lineage>
        <taxon>Bacteria</taxon>
        <taxon>Bacillati</taxon>
        <taxon>Actinomycetota</taxon>
        <taxon>Actinomycetes</taxon>
        <taxon>Kitasatosporales</taxon>
        <taxon>Streptomycetaceae</taxon>
        <taxon>Streptomyces</taxon>
    </lineage>
</organism>
<comment type="caution">
    <text evidence="11">The sequence shown here is derived from an EMBL/GenBank/DDBJ whole genome shotgun (WGS) entry which is preliminary data.</text>
</comment>
<dbReference type="STRING" id="36818.BGK67_32945"/>
<accession>A0A1E5P037</accession>
<sequence>MLVKFCGATTAAEIGDMAEAGADLVGLWYRVPGGPAELSSGQLAELAAAARERGVAPVLVTFAAEPAPLLAAVAAASVPWVQLHGYQPPSVVRALRRDGPPGLKIAKVLHLKDGACAERGLTAAYERAGADCFLYDAVAPDGRIGSTARTLDDAAVTALADRTGLPFLLAGGLHAGNREAFAGAVAHPRFLGIDADSAARGAGGLLDAGRAAAVTRAWRPR</sequence>
<keyword evidence="8 9" id="KW-0413">Isomerase</keyword>
<dbReference type="Proteomes" id="UP000095705">
    <property type="component" value="Unassembled WGS sequence"/>
</dbReference>
<dbReference type="PANTHER" id="PTHR42894:SF1">
    <property type="entry name" value="N-(5'-PHOSPHORIBOSYL)ANTHRANILATE ISOMERASE"/>
    <property type="match status" value="1"/>
</dbReference>
<evidence type="ECO:0000256" key="5">
    <source>
        <dbReference type="ARBA" id="ARBA00022605"/>
    </source>
</evidence>
<evidence type="ECO:0000259" key="10">
    <source>
        <dbReference type="Pfam" id="PF00697"/>
    </source>
</evidence>
<gene>
    <name evidence="9" type="primary">trpF</name>
    <name evidence="11" type="ORF">BGK67_32945</name>
</gene>